<organism evidence="1 2">
    <name type="scientific">Burkholderia pseudomultivorans</name>
    <dbReference type="NCBI Taxonomy" id="1207504"/>
    <lineage>
        <taxon>Bacteria</taxon>
        <taxon>Pseudomonadati</taxon>
        <taxon>Pseudomonadota</taxon>
        <taxon>Betaproteobacteria</taxon>
        <taxon>Burkholderiales</taxon>
        <taxon>Burkholderiaceae</taxon>
        <taxon>Burkholderia</taxon>
        <taxon>Burkholderia cepacia complex</taxon>
    </lineage>
</organism>
<dbReference type="EMBL" id="VJSY01000013">
    <property type="protein sequence ID" value="MDR8753690.1"/>
    <property type="molecule type" value="Genomic_DNA"/>
</dbReference>
<reference evidence="1 2" key="1">
    <citation type="submission" date="2019-06" db="EMBL/GenBank/DDBJ databases">
        <title>Evolution of Burkholderia multivorans in the lungs of Cystic Fibrosis patients.</title>
        <authorList>
            <person name="Moreira L.M."/>
        </authorList>
    </citation>
    <scope>NUCLEOTIDE SEQUENCE [LARGE SCALE GENOMIC DNA]</scope>
    <source>
        <strain evidence="1 2">VC13239</strain>
    </source>
</reference>
<dbReference type="RefSeq" id="WP_012431339.1">
    <property type="nucleotide sequence ID" value="NZ_CADFDQ010000009.1"/>
</dbReference>
<sequence>MDQSSLPAVAALPVYASPLVTRERFAELVGLPIGVVIGFANRGYIPTVSIGKYSLVNLELLRKRCLEREFPD</sequence>
<evidence type="ECO:0008006" key="3">
    <source>
        <dbReference type="Google" id="ProtNLM"/>
    </source>
</evidence>
<evidence type="ECO:0000313" key="2">
    <source>
        <dbReference type="Proteomes" id="UP001248067"/>
    </source>
</evidence>
<protein>
    <recommendedName>
        <fullName evidence="3">DNA-binding protein</fullName>
    </recommendedName>
</protein>
<comment type="caution">
    <text evidence="1">The sequence shown here is derived from an EMBL/GenBank/DDBJ whole genome shotgun (WGS) entry which is preliminary data.</text>
</comment>
<evidence type="ECO:0000313" key="1">
    <source>
        <dbReference type="EMBL" id="MDR8753690.1"/>
    </source>
</evidence>
<gene>
    <name evidence="1" type="ORF">FEQ00_02105</name>
</gene>
<dbReference type="Proteomes" id="UP001248067">
    <property type="component" value="Unassembled WGS sequence"/>
</dbReference>
<proteinExistence type="predicted"/>
<accession>A0ABU2E1H9</accession>
<name>A0ABU2E1H9_9BURK</name>
<keyword evidence="2" id="KW-1185">Reference proteome</keyword>